<dbReference type="RefSeq" id="WP_285835993.1">
    <property type="nucleotide sequence ID" value="NZ_JAMLJI010000001.1"/>
</dbReference>
<evidence type="ECO:0000256" key="5">
    <source>
        <dbReference type="ARBA" id="ARBA00023136"/>
    </source>
</evidence>
<feature type="transmembrane region" description="Helical" evidence="6">
    <location>
        <begin position="7"/>
        <end position="26"/>
    </location>
</feature>
<evidence type="ECO:0000256" key="6">
    <source>
        <dbReference type="SAM" id="Phobius"/>
    </source>
</evidence>
<evidence type="ECO:0000256" key="4">
    <source>
        <dbReference type="ARBA" id="ARBA00022989"/>
    </source>
</evidence>
<dbReference type="Proteomes" id="UP001269375">
    <property type="component" value="Unassembled WGS sequence"/>
</dbReference>
<keyword evidence="2" id="KW-1003">Cell membrane</keyword>
<evidence type="ECO:0000256" key="3">
    <source>
        <dbReference type="ARBA" id="ARBA00022692"/>
    </source>
</evidence>
<feature type="transmembrane region" description="Helical" evidence="6">
    <location>
        <begin position="267"/>
        <end position="290"/>
    </location>
</feature>
<comment type="subcellular location">
    <subcellularLocation>
        <location evidence="1">Cell membrane</location>
        <topology evidence="1">Multi-pass membrane protein</topology>
    </subcellularLocation>
</comment>
<dbReference type="EMBL" id="JARWAO010000002">
    <property type="protein sequence ID" value="MDR5895255.1"/>
    <property type="molecule type" value="Genomic_DNA"/>
</dbReference>
<keyword evidence="4 6" id="KW-1133">Transmembrane helix</keyword>
<evidence type="ECO:0000313" key="7">
    <source>
        <dbReference type="EMBL" id="MDR5895255.1"/>
    </source>
</evidence>
<protein>
    <submittedName>
        <fullName evidence="7">Lysylphosphatidylglycerol synthase transmembrane domain-containing protein</fullName>
    </submittedName>
</protein>
<comment type="caution">
    <text evidence="7">The sequence shown here is derived from an EMBL/GenBank/DDBJ whole genome shotgun (WGS) entry which is preliminary data.</text>
</comment>
<proteinExistence type="predicted"/>
<dbReference type="PANTHER" id="PTHR40277:SF1">
    <property type="entry name" value="BLL5419 PROTEIN"/>
    <property type="match status" value="1"/>
</dbReference>
<evidence type="ECO:0000256" key="2">
    <source>
        <dbReference type="ARBA" id="ARBA00022475"/>
    </source>
</evidence>
<evidence type="ECO:0000256" key="1">
    <source>
        <dbReference type="ARBA" id="ARBA00004651"/>
    </source>
</evidence>
<keyword evidence="3 6" id="KW-0812">Transmembrane</keyword>
<evidence type="ECO:0000313" key="8">
    <source>
        <dbReference type="Proteomes" id="UP001269375"/>
    </source>
</evidence>
<feature type="transmembrane region" description="Helical" evidence="6">
    <location>
        <begin position="117"/>
        <end position="138"/>
    </location>
</feature>
<keyword evidence="5 6" id="KW-0472">Membrane</keyword>
<dbReference type="Pfam" id="PF03706">
    <property type="entry name" value="LPG_synthase_TM"/>
    <property type="match status" value="1"/>
</dbReference>
<feature type="transmembrane region" description="Helical" evidence="6">
    <location>
        <begin position="190"/>
        <end position="213"/>
    </location>
</feature>
<dbReference type="PANTHER" id="PTHR40277">
    <property type="entry name" value="BLL5419 PROTEIN"/>
    <property type="match status" value="1"/>
</dbReference>
<keyword evidence="8" id="KW-1185">Reference proteome</keyword>
<organism evidence="7 8">
    <name type="scientific">Larsenimonas suaedae</name>
    <dbReference type="NCBI Taxonomy" id="1851019"/>
    <lineage>
        <taxon>Bacteria</taxon>
        <taxon>Pseudomonadati</taxon>
        <taxon>Pseudomonadota</taxon>
        <taxon>Gammaproteobacteria</taxon>
        <taxon>Oceanospirillales</taxon>
        <taxon>Halomonadaceae</taxon>
        <taxon>Larsenimonas</taxon>
    </lineage>
</organism>
<feature type="transmembrane region" description="Helical" evidence="6">
    <location>
        <begin position="150"/>
        <end position="170"/>
    </location>
</feature>
<feature type="transmembrane region" description="Helical" evidence="6">
    <location>
        <begin position="225"/>
        <end position="247"/>
    </location>
</feature>
<accession>A0ABU1GTT7</accession>
<reference evidence="7 8" key="1">
    <citation type="submission" date="2023-04" db="EMBL/GenBank/DDBJ databases">
        <title>A long-awaited taxogenomic arrangement of the family Halomonadaceae.</title>
        <authorList>
            <person name="De La Haba R."/>
            <person name="Chuvochina M."/>
            <person name="Wittouck S."/>
            <person name="Arahal D.R."/>
            <person name="Sanchez-Porro C."/>
            <person name="Hugenholtz P."/>
            <person name="Ventosa A."/>
        </authorList>
    </citation>
    <scope>NUCLEOTIDE SEQUENCE [LARGE SCALE GENOMIC DNA]</scope>
    <source>
        <strain evidence="7 8">DSM 22428</strain>
    </source>
</reference>
<sequence>MRLRVTLLIGVIAIMFATLDFSHIYHTLSSPSAGWLAAGLALTVPQFLLSAWRWQLTAHALKLSLPFSVALKEYYLATVLNQILPGGIGGDITRAWRHSKDSDQKARAIHAVIIERLSGQLALLTIGLITLIAHPILLAPFDRLLHLPGIIIAPLAGSAVIIAAGLVWHFRTAAGHFLNNVRLSLLTREVWLQQLASSLIIVGTYIGVFACCARALDSPLDNATLMALIPPILMAMVVPLSIGGWGVRESAAAVVWGIAGFSSSEGVAISILYGTLVLVSSLPGAVIFLMRRRSQRTSSNTRSNKTSLPRANVRE</sequence>
<name>A0ABU1GTT7_9GAMM</name>
<gene>
    <name evidence="7" type="ORF">QC825_04085</name>
</gene>
<dbReference type="InterPro" id="IPR022791">
    <property type="entry name" value="L-PG_synthase/AglD"/>
</dbReference>